<evidence type="ECO:0000313" key="11">
    <source>
        <dbReference type="Proteomes" id="UP001595699"/>
    </source>
</evidence>
<proteinExistence type="inferred from homology"/>
<feature type="transmembrane region" description="Helical" evidence="9">
    <location>
        <begin position="101"/>
        <end position="127"/>
    </location>
</feature>
<sequence length="297" mass="30934">MTLPSASLLAQGLALGVLTGGLYALLSSGLTLYFGVMRIVMVAHPAFLFLAAYGTYFLHVTTGMDPLLTMFITAPVFFLLGIGIQRLLVARLAPESLATMSVLLTFALALLIEGGLGVVATGSYRSVTVDYASSSLRMFGVSFPVDRLIGFGIAAVTLAALFLLLRATRFGRALRATIQHRTAARLVGIDTERVTGIGFGLGLATAAIGGAVLALITTFFPAAHWGWIGKLMAIIVVGGLGSIQGAAIAALLLGVVEGVVLVTAGATPAALLFYLFLFATLLLRPQGLFGGRLAERF</sequence>
<evidence type="ECO:0000256" key="8">
    <source>
        <dbReference type="ARBA" id="ARBA00037998"/>
    </source>
</evidence>
<dbReference type="CDD" id="cd06582">
    <property type="entry name" value="TM_PBP1_LivH_like"/>
    <property type="match status" value="1"/>
</dbReference>
<keyword evidence="7 9" id="KW-0472">Membrane</keyword>
<evidence type="ECO:0000256" key="1">
    <source>
        <dbReference type="ARBA" id="ARBA00004651"/>
    </source>
</evidence>
<gene>
    <name evidence="10" type="ORF">ACFOUW_04380</name>
</gene>
<reference evidence="11" key="1">
    <citation type="journal article" date="2019" name="Int. J. Syst. Evol. Microbiol.">
        <title>The Global Catalogue of Microorganisms (GCM) 10K type strain sequencing project: providing services to taxonomists for standard genome sequencing and annotation.</title>
        <authorList>
            <consortium name="The Broad Institute Genomics Platform"/>
            <consortium name="The Broad Institute Genome Sequencing Center for Infectious Disease"/>
            <person name="Wu L."/>
            <person name="Ma J."/>
        </authorList>
    </citation>
    <scope>NUCLEOTIDE SEQUENCE [LARGE SCALE GENOMIC DNA]</scope>
    <source>
        <strain evidence="11">CGMCC 4.7241</strain>
    </source>
</reference>
<evidence type="ECO:0000256" key="2">
    <source>
        <dbReference type="ARBA" id="ARBA00022448"/>
    </source>
</evidence>
<feature type="transmembrane region" description="Helical" evidence="9">
    <location>
        <begin position="260"/>
        <end position="283"/>
    </location>
</feature>
<keyword evidence="5" id="KW-0029">Amino-acid transport</keyword>
<keyword evidence="4 9" id="KW-0812">Transmembrane</keyword>
<dbReference type="EMBL" id="JBHRZH010000004">
    <property type="protein sequence ID" value="MFC3760062.1"/>
    <property type="molecule type" value="Genomic_DNA"/>
</dbReference>
<protein>
    <submittedName>
        <fullName evidence="10">Branched-chain amino acid ABC transporter permease</fullName>
    </submittedName>
</protein>
<feature type="transmembrane region" description="Helical" evidence="9">
    <location>
        <begin position="32"/>
        <end position="56"/>
    </location>
</feature>
<comment type="subcellular location">
    <subcellularLocation>
        <location evidence="1">Cell membrane</location>
        <topology evidence="1">Multi-pass membrane protein</topology>
    </subcellularLocation>
</comment>
<dbReference type="InterPro" id="IPR001851">
    <property type="entry name" value="ABC_transp_permease"/>
</dbReference>
<evidence type="ECO:0000256" key="3">
    <source>
        <dbReference type="ARBA" id="ARBA00022475"/>
    </source>
</evidence>
<feature type="transmembrane region" description="Helical" evidence="9">
    <location>
        <begin position="194"/>
        <end position="220"/>
    </location>
</feature>
<evidence type="ECO:0000256" key="9">
    <source>
        <dbReference type="SAM" id="Phobius"/>
    </source>
</evidence>
<keyword evidence="11" id="KW-1185">Reference proteome</keyword>
<dbReference type="PANTHER" id="PTHR11795:SF445">
    <property type="entry name" value="AMINO ACID ABC TRANSPORTER PERMEASE PROTEIN"/>
    <property type="match status" value="1"/>
</dbReference>
<organism evidence="10 11">
    <name type="scientific">Tenggerimyces flavus</name>
    <dbReference type="NCBI Taxonomy" id="1708749"/>
    <lineage>
        <taxon>Bacteria</taxon>
        <taxon>Bacillati</taxon>
        <taxon>Actinomycetota</taxon>
        <taxon>Actinomycetes</taxon>
        <taxon>Propionibacteriales</taxon>
        <taxon>Nocardioidaceae</taxon>
        <taxon>Tenggerimyces</taxon>
    </lineage>
</organism>
<evidence type="ECO:0000256" key="7">
    <source>
        <dbReference type="ARBA" id="ARBA00023136"/>
    </source>
</evidence>
<dbReference type="PANTHER" id="PTHR11795">
    <property type="entry name" value="BRANCHED-CHAIN AMINO ACID TRANSPORT SYSTEM PERMEASE PROTEIN LIVH"/>
    <property type="match status" value="1"/>
</dbReference>
<accession>A0ABV7Y5J3</accession>
<name>A0ABV7Y5J3_9ACTN</name>
<feature type="transmembrane region" description="Helical" evidence="9">
    <location>
        <begin position="6"/>
        <end position="25"/>
    </location>
</feature>
<comment type="similarity">
    <text evidence="8">Belongs to the binding-protein-dependent transport system permease family. LivHM subfamily.</text>
</comment>
<dbReference type="Proteomes" id="UP001595699">
    <property type="component" value="Unassembled WGS sequence"/>
</dbReference>
<dbReference type="InterPro" id="IPR052157">
    <property type="entry name" value="BCAA_transport_permease"/>
</dbReference>
<keyword evidence="6 9" id="KW-1133">Transmembrane helix</keyword>
<keyword evidence="2" id="KW-0813">Transport</keyword>
<evidence type="ECO:0000313" key="10">
    <source>
        <dbReference type="EMBL" id="MFC3760062.1"/>
    </source>
</evidence>
<dbReference type="RefSeq" id="WP_205120113.1">
    <property type="nucleotide sequence ID" value="NZ_JAFBCM010000001.1"/>
</dbReference>
<keyword evidence="3" id="KW-1003">Cell membrane</keyword>
<dbReference type="Pfam" id="PF02653">
    <property type="entry name" value="BPD_transp_2"/>
    <property type="match status" value="1"/>
</dbReference>
<comment type="caution">
    <text evidence="10">The sequence shown here is derived from an EMBL/GenBank/DDBJ whole genome shotgun (WGS) entry which is preliminary data.</text>
</comment>
<evidence type="ECO:0000256" key="5">
    <source>
        <dbReference type="ARBA" id="ARBA00022970"/>
    </source>
</evidence>
<evidence type="ECO:0000256" key="6">
    <source>
        <dbReference type="ARBA" id="ARBA00022989"/>
    </source>
</evidence>
<evidence type="ECO:0000256" key="4">
    <source>
        <dbReference type="ARBA" id="ARBA00022692"/>
    </source>
</evidence>
<feature type="transmembrane region" description="Helical" evidence="9">
    <location>
        <begin position="147"/>
        <end position="165"/>
    </location>
</feature>
<feature type="transmembrane region" description="Helical" evidence="9">
    <location>
        <begin position="232"/>
        <end position="253"/>
    </location>
</feature>
<feature type="transmembrane region" description="Helical" evidence="9">
    <location>
        <begin position="68"/>
        <end position="89"/>
    </location>
</feature>